<dbReference type="Proteomes" id="UP001161247">
    <property type="component" value="Chromosome 5"/>
</dbReference>
<reference evidence="2" key="1">
    <citation type="submission" date="2023-03" db="EMBL/GenBank/DDBJ databases">
        <authorList>
            <person name="Julca I."/>
        </authorList>
    </citation>
    <scope>NUCLEOTIDE SEQUENCE</scope>
</reference>
<sequence>MAMMSRIQKLVLDGGCSKLIRPHVLQLRYARTEAGHPPHNRRRSKYAPSNLLNKADAGKSEWWVVDGEMHEIGENVPPRERFVIPRENLPNKRRKQLREQFMRRTRLVLKESVSSARFPLEHEPWCKKYIELYNELRENWERLYWDEGYSKKLAQDHANYDSAEDDDADFNPYRRRQNRPEQFQDQGMGRNREGETWQNANQFRGDTWQKASQIRDKFEHDRGQRMREKAFAPMNGGNDFGMDDFSSRNQPFNPQRYISESESD</sequence>
<accession>A0AAV1DHJ1</accession>
<dbReference type="EMBL" id="OX459122">
    <property type="protein sequence ID" value="CAI9107299.1"/>
    <property type="molecule type" value="Genomic_DNA"/>
</dbReference>
<protein>
    <submittedName>
        <fullName evidence="2">OLC1v1006624C1</fullName>
    </submittedName>
</protein>
<name>A0AAV1DHJ1_OLDCO</name>
<gene>
    <name evidence="2" type="ORF">OLC1_LOCUS15649</name>
</gene>
<evidence type="ECO:0000256" key="1">
    <source>
        <dbReference type="SAM" id="MobiDB-lite"/>
    </source>
</evidence>
<evidence type="ECO:0000313" key="3">
    <source>
        <dbReference type="Proteomes" id="UP001161247"/>
    </source>
</evidence>
<feature type="compositionally biased region" description="Basic and acidic residues" evidence="1">
    <location>
        <begin position="218"/>
        <end position="230"/>
    </location>
</feature>
<dbReference type="AlphaFoldDB" id="A0AAV1DHJ1"/>
<feature type="region of interest" description="Disordered" evidence="1">
    <location>
        <begin position="218"/>
        <end position="264"/>
    </location>
</feature>
<evidence type="ECO:0000313" key="2">
    <source>
        <dbReference type="EMBL" id="CAI9107299.1"/>
    </source>
</evidence>
<dbReference type="PANTHER" id="PTHR36031:SF1">
    <property type="entry name" value="F21O3.15 PROTEIN"/>
    <property type="match status" value="1"/>
</dbReference>
<keyword evidence="3" id="KW-1185">Reference proteome</keyword>
<dbReference type="PANTHER" id="PTHR36031">
    <property type="entry name" value="F21O3.15 PROTEIN"/>
    <property type="match status" value="1"/>
</dbReference>
<organism evidence="2 3">
    <name type="scientific">Oldenlandia corymbosa var. corymbosa</name>
    <dbReference type="NCBI Taxonomy" id="529605"/>
    <lineage>
        <taxon>Eukaryota</taxon>
        <taxon>Viridiplantae</taxon>
        <taxon>Streptophyta</taxon>
        <taxon>Embryophyta</taxon>
        <taxon>Tracheophyta</taxon>
        <taxon>Spermatophyta</taxon>
        <taxon>Magnoliopsida</taxon>
        <taxon>eudicotyledons</taxon>
        <taxon>Gunneridae</taxon>
        <taxon>Pentapetalae</taxon>
        <taxon>asterids</taxon>
        <taxon>lamiids</taxon>
        <taxon>Gentianales</taxon>
        <taxon>Rubiaceae</taxon>
        <taxon>Rubioideae</taxon>
        <taxon>Spermacoceae</taxon>
        <taxon>Hedyotis-Oldenlandia complex</taxon>
        <taxon>Oldenlandia</taxon>
    </lineage>
</organism>
<feature type="compositionally biased region" description="Polar residues" evidence="1">
    <location>
        <begin position="247"/>
        <end position="264"/>
    </location>
</feature>
<proteinExistence type="predicted"/>
<feature type="region of interest" description="Disordered" evidence="1">
    <location>
        <begin position="160"/>
        <end position="192"/>
    </location>
</feature>